<keyword evidence="1" id="KW-1133">Transmembrane helix</keyword>
<keyword evidence="3" id="KW-1185">Reference proteome</keyword>
<accession>A0A9P0H0A1</accession>
<reference evidence="2" key="1">
    <citation type="submission" date="2022-01" db="EMBL/GenBank/DDBJ databases">
        <authorList>
            <person name="King R."/>
        </authorList>
    </citation>
    <scope>NUCLEOTIDE SEQUENCE</scope>
</reference>
<gene>
    <name evidence="2" type="ORF">NEZAVI_LOCUS9</name>
</gene>
<organism evidence="2 3">
    <name type="scientific">Nezara viridula</name>
    <name type="common">Southern green stink bug</name>
    <name type="synonym">Cimex viridulus</name>
    <dbReference type="NCBI Taxonomy" id="85310"/>
    <lineage>
        <taxon>Eukaryota</taxon>
        <taxon>Metazoa</taxon>
        <taxon>Ecdysozoa</taxon>
        <taxon>Arthropoda</taxon>
        <taxon>Hexapoda</taxon>
        <taxon>Insecta</taxon>
        <taxon>Pterygota</taxon>
        <taxon>Neoptera</taxon>
        <taxon>Paraneoptera</taxon>
        <taxon>Hemiptera</taxon>
        <taxon>Heteroptera</taxon>
        <taxon>Panheteroptera</taxon>
        <taxon>Pentatomomorpha</taxon>
        <taxon>Pentatomoidea</taxon>
        <taxon>Pentatomidae</taxon>
        <taxon>Pentatominae</taxon>
        <taxon>Nezara</taxon>
    </lineage>
</organism>
<dbReference type="AlphaFoldDB" id="A0A9P0H0A1"/>
<keyword evidence="1" id="KW-0472">Membrane</keyword>
<dbReference type="EMBL" id="OV725077">
    <property type="protein sequence ID" value="CAH1388365.1"/>
    <property type="molecule type" value="Genomic_DNA"/>
</dbReference>
<proteinExistence type="predicted"/>
<name>A0A9P0H0A1_NEZVI</name>
<dbReference type="OrthoDB" id="8182178at2759"/>
<evidence type="ECO:0000313" key="3">
    <source>
        <dbReference type="Proteomes" id="UP001152798"/>
    </source>
</evidence>
<keyword evidence="1" id="KW-0812">Transmembrane</keyword>
<protein>
    <submittedName>
        <fullName evidence="2">Uncharacterized protein</fullName>
    </submittedName>
</protein>
<sequence>MRPVIDRRKRDMRRFWLYSLYAWSVPSLLTAASIAADHTNTVPVWLRPLIGTENKSCHKGEWKRRGKEEVTKLVVAEPLRV</sequence>
<feature type="transmembrane region" description="Helical" evidence="1">
    <location>
        <begin position="15"/>
        <end position="36"/>
    </location>
</feature>
<evidence type="ECO:0000256" key="1">
    <source>
        <dbReference type="SAM" id="Phobius"/>
    </source>
</evidence>
<dbReference type="Proteomes" id="UP001152798">
    <property type="component" value="Chromosome 1"/>
</dbReference>
<evidence type="ECO:0000313" key="2">
    <source>
        <dbReference type="EMBL" id="CAH1388365.1"/>
    </source>
</evidence>